<dbReference type="PATRIC" id="fig|1379.3.peg.1736"/>
<evidence type="ECO:0000313" key="7">
    <source>
        <dbReference type="Proteomes" id="UP000070355"/>
    </source>
</evidence>
<dbReference type="GO" id="GO:0006412">
    <property type="term" value="P:translation"/>
    <property type="evidence" value="ECO:0007669"/>
    <property type="project" value="TreeGrafter"/>
</dbReference>
<dbReference type="HAMAP" id="MF_01077">
    <property type="entry name" value="RimP"/>
    <property type="match status" value="1"/>
</dbReference>
<evidence type="ECO:0000256" key="3">
    <source>
        <dbReference type="HAMAP-Rule" id="MF_01077"/>
    </source>
</evidence>
<keyword evidence="1 3" id="KW-0963">Cytoplasm</keyword>
<dbReference type="FunFam" id="3.30.300.70:FF:000001">
    <property type="entry name" value="Ribosome maturation factor RimP"/>
    <property type="match status" value="1"/>
</dbReference>
<dbReference type="InterPro" id="IPR028998">
    <property type="entry name" value="RimP_C"/>
</dbReference>
<gene>
    <name evidence="3" type="primary">rimP</name>
    <name evidence="6" type="ORF">HMPREF3186_01745</name>
</gene>
<evidence type="ECO:0000259" key="5">
    <source>
        <dbReference type="Pfam" id="PF17384"/>
    </source>
</evidence>
<dbReference type="Gene3D" id="3.30.300.70">
    <property type="entry name" value="RimP-like superfamily, N-terminal"/>
    <property type="match status" value="1"/>
</dbReference>
<protein>
    <recommendedName>
        <fullName evidence="3">Ribosome maturation factor RimP</fullName>
    </recommendedName>
</protein>
<comment type="function">
    <text evidence="3">Required for maturation of 30S ribosomal subunits.</text>
</comment>
<evidence type="ECO:0000259" key="4">
    <source>
        <dbReference type="Pfam" id="PF02576"/>
    </source>
</evidence>
<comment type="caution">
    <text evidence="6">The sequence shown here is derived from an EMBL/GenBank/DDBJ whole genome shotgun (WGS) entry which is preliminary data.</text>
</comment>
<dbReference type="CDD" id="cd01734">
    <property type="entry name" value="YlxS_C"/>
    <property type="match status" value="1"/>
</dbReference>
<accession>A0A133ZPR9</accession>
<dbReference type="STRING" id="1379.HMPREF3186_01745"/>
<sequence>MSIVEKVKAIATKQAENTEFSLYDVEYVKEGTEYFLRIYFDKDGGLTLDDCVLLSEKLAEELDKEDFISDKYYLEVSSPGIERDLRDLEEVTNSVGKHVYIKTYEKIDNQKEFYGDILAVEGEEITVEYKDKARVKKSTINYSKIAKIRLAVKF</sequence>
<evidence type="ECO:0000256" key="1">
    <source>
        <dbReference type="ARBA" id="ARBA00022490"/>
    </source>
</evidence>
<dbReference type="OrthoDB" id="9805006at2"/>
<dbReference type="SUPFAM" id="SSF74942">
    <property type="entry name" value="YhbC-like, C-terminal domain"/>
    <property type="match status" value="1"/>
</dbReference>
<dbReference type="InterPro" id="IPR036847">
    <property type="entry name" value="RimP_C_sf"/>
</dbReference>
<dbReference type="PANTHER" id="PTHR33867:SF1">
    <property type="entry name" value="RIBOSOME MATURATION FACTOR RIMP"/>
    <property type="match status" value="1"/>
</dbReference>
<dbReference type="GO" id="GO:0000028">
    <property type="term" value="P:ribosomal small subunit assembly"/>
    <property type="evidence" value="ECO:0007669"/>
    <property type="project" value="TreeGrafter"/>
</dbReference>
<feature type="domain" description="Ribosome maturation factor RimP N-terminal" evidence="4">
    <location>
        <begin position="14"/>
        <end position="82"/>
    </location>
</feature>
<dbReference type="EMBL" id="LSDC01000130">
    <property type="protein sequence ID" value="KXB57447.1"/>
    <property type="molecule type" value="Genomic_DNA"/>
</dbReference>
<feature type="domain" description="Ribosome maturation factor RimP C-terminal" evidence="5">
    <location>
        <begin position="89"/>
        <end position="154"/>
    </location>
</feature>
<dbReference type="Pfam" id="PF02576">
    <property type="entry name" value="RimP_N"/>
    <property type="match status" value="1"/>
</dbReference>
<dbReference type="InterPro" id="IPR035956">
    <property type="entry name" value="RimP_N_sf"/>
</dbReference>
<evidence type="ECO:0000313" key="6">
    <source>
        <dbReference type="EMBL" id="KXB57447.1"/>
    </source>
</evidence>
<dbReference type="NCBIfam" id="NF000928">
    <property type="entry name" value="PRK00092.1-2"/>
    <property type="match status" value="1"/>
</dbReference>
<dbReference type="GeneID" id="93287548"/>
<dbReference type="GO" id="GO:0005829">
    <property type="term" value="C:cytosol"/>
    <property type="evidence" value="ECO:0007669"/>
    <property type="project" value="TreeGrafter"/>
</dbReference>
<dbReference type="Pfam" id="PF17384">
    <property type="entry name" value="DUF150_C"/>
    <property type="match status" value="1"/>
</dbReference>
<dbReference type="SUPFAM" id="SSF75420">
    <property type="entry name" value="YhbC-like, N-terminal domain"/>
    <property type="match status" value="1"/>
</dbReference>
<comment type="subcellular location">
    <subcellularLocation>
        <location evidence="3">Cytoplasm</location>
    </subcellularLocation>
</comment>
<dbReference type="AlphaFoldDB" id="A0A133ZPR9"/>
<organism evidence="6 7">
    <name type="scientific">Gemella haemolysans</name>
    <dbReference type="NCBI Taxonomy" id="1379"/>
    <lineage>
        <taxon>Bacteria</taxon>
        <taxon>Bacillati</taxon>
        <taxon>Bacillota</taxon>
        <taxon>Bacilli</taxon>
        <taxon>Bacillales</taxon>
        <taxon>Gemellaceae</taxon>
        <taxon>Gemella</taxon>
    </lineage>
</organism>
<dbReference type="Gene3D" id="2.30.30.180">
    <property type="entry name" value="Ribosome maturation factor RimP, C-terminal domain"/>
    <property type="match status" value="1"/>
</dbReference>
<dbReference type="PANTHER" id="PTHR33867">
    <property type="entry name" value="RIBOSOME MATURATION FACTOR RIMP"/>
    <property type="match status" value="1"/>
</dbReference>
<proteinExistence type="inferred from homology"/>
<evidence type="ECO:0000256" key="2">
    <source>
        <dbReference type="ARBA" id="ARBA00022517"/>
    </source>
</evidence>
<reference evidence="7" key="1">
    <citation type="submission" date="2016-01" db="EMBL/GenBank/DDBJ databases">
        <authorList>
            <person name="Mitreva M."/>
            <person name="Pepin K.H."/>
            <person name="Mihindukulasuriya K.A."/>
            <person name="Fulton R."/>
            <person name="Fronick C."/>
            <person name="O'Laughlin M."/>
            <person name="Miner T."/>
            <person name="Herter B."/>
            <person name="Rosa B.A."/>
            <person name="Cordes M."/>
            <person name="Tomlinson C."/>
            <person name="Wollam A."/>
            <person name="Palsikar V.B."/>
            <person name="Mardis E.R."/>
            <person name="Wilson R.K."/>
        </authorList>
    </citation>
    <scope>NUCLEOTIDE SEQUENCE [LARGE SCALE GENOMIC DNA]</scope>
    <source>
        <strain evidence="7">DNF01167</strain>
    </source>
</reference>
<dbReference type="InterPro" id="IPR003728">
    <property type="entry name" value="Ribosome_maturation_RimP"/>
</dbReference>
<keyword evidence="2 3" id="KW-0690">Ribosome biogenesis</keyword>
<dbReference type="InterPro" id="IPR028989">
    <property type="entry name" value="RimP_N"/>
</dbReference>
<name>A0A133ZPR9_9BACL</name>
<dbReference type="RefSeq" id="WP_003145277.1">
    <property type="nucleotide sequence ID" value="NZ_CAUQIG010000005.1"/>
</dbReference>
<dbReference type="Proteomes" id="UP000070355">
    <property type="component" value="Unassembled WGS sequence"/>
</dbReference>
<comment type="similarity">
    <text evidence="3">Belongs to the RimP family.</text>
</comment>